<dbReference type="GO" id="GO:0032183">
    <property type="term" value="F:SUMO binding"/>
    <property type="evidence" value="ECO:0007669"/>
    <property type="project" value="TreeGrafter"/>
</dbReference>
<evidence type="ECO:0000256" key="1">
    <source>
        <dbReference type="ARBA" id="ARBA00022723"/>
    </source>
</evidence>
<evidence type="ECO:0000313" key="7">
    <source>
        <dbReference type="EMBL" id="QID79209.1"/>
    </source>
</evidence>
<feature type="region of interest" description="Disordered" evidence="5">
    <location>
        <begin position="1"/>
        <end position="116"/>
    </location>
</feature>
<dbReference type="GO" id="GO:0016567">
    <property type="term" value="P:protein ubiquitination"/>
    <property type="evidence" value="ECO:0007669"/>
    <property type="project" value="UniProtKB-UniPathway"/>
</dbReference>
<keyword evidence="8" id="KW-1185">Reference proteome</keyword>
<organism evidence="7 8">
    <name type="scientific">Saccharomyces pastorianus</name>
    <name type="common">Lager yeast</name>
    <name type="synonym">Saccharomyces cerevisiae x Saccharomyces eubayanus</name>
    <dbReference type="NCBI Taxonomy" id="27292"/>
    <lineage>
        <taxon>Eukaryota</taxon>
        <taxon>Fungi</taxon>
        <taxon>Dikarya</taxon>
        <taxon>Ascomycota</taxon>
        <taxon>Saccharomycotina</taxon>
        <taxon>Saccharomycetes</taxon>
        <taxon>Saccharomycetales</taxon>
        <taxon>Saccharomycetaceae</taxon>
        <taxon>Saccharomyces</taxon>
    </lineage>
</organism>
<evidence type="ECO:0000259" key="6">
    <source>
        <dbReference type="PROSITE" id="PS50089"/>
    </source>
</evidence>
<proteinExistence type="predicted"/>
<evidence type="ECO:0000256" key="5">
    <source>
        <dbReference type="SAM" id="MobiDB-lite"/>
    </source>
</evidence>
<dbReference type="InterPro" id="IPR018957">
    <property type="entry name" value="Znf_C3HC4_RING-type"/>
</dbReference>
<gene>
    <name evidence="7" type="primary">SLX8_1</name>
    <name evidence="7" type="ORF">GRS66_001453</name>
</gene>
<dbReference type="GO" id="GO:0006511">
    <property type="term" value="P:ubiquitin-dependent protein catabolic process"/>
    <property type="evidence" value="ECO:0007669"/>
    <property type="project" value="TreeGrafter"/>
</dbReference>
<keyword evidence="1" id="KW-0479">Metal-binding</keyword>
<evidence type="ECO:0000313" key="8">
    <source>
        <dbReference type="Proteomes" id="UP000501346"/>
    </source>
</evidence>
<dbReference type="InterPro" id="IPR001841">
    <property type="entry name" value="Znf_RING"/>
</dbReference>
<feature type="compositionally biased region" description="Basic and acidic residues" evidence="5">
    <location>
        <begin position="97"/>
        <end position="108"/>
    </location>
</feature>
<dbReference type="CDD" id="cd23142">
    <property type="entry name" value="RING-HC_CHR27-like"/>
    <property type="match status" value="1"/>
</dbReference>
<feature type="compositionally biased region" description="Acidic residues" evidence="5">
    <location>
        <begin position="66"/>
        <end position="75"/>
    </location>
</feature>
<keyword evidence="3" id="KW-0862">Zinc</keyword>
<keyword evidence="7" id="KW-0436">Ligase</keyword>
<dbReference type="PANTHER" id="PTHR47094:SF1">
    <property type="entry name" value="RING-TYPE E3 UBIQUITIN TRANSFERASE"/>
    <property type="match status" value="1"/>
</dbReference>
<dbReference type="OrthoDB" id="6270329at2759"/>
<evidence type="ECO:0000256" key="4">
    <source>
        <dbReference type="PROSITE-ProRule" id="PRU00175"/>
    </source>
</evidence>
<dbReference type="Pfam" id="PF00097">
    <property type="entry name" value="zf-C3HC4"/>
    <property type="match status" value="1"/>
</dbReference>
<dbReference type="Gene3D" id="3.30.40.10">
    <property type="entry name" value="Zinc/RING finger domain, C3HC4 (zinc finger)"/>
    <property type="match status" value="1"/>
</dbReference>
<dbReference type="EMBL" id="CP048986">
    <property type="protein sequence ID" value="QID79209.1"/>
    <property type="molecule type" value="Genomic_DNA"/>
</dbReference>
<feature type="domain" description="RING-type" evidence="6">
    <location>
        <begin position="206"/>
        <end position="250"/>
    </location>
</feature>
<dbReference type="SMART" id="SM00184">
    <property type="entry name" value="RING"/>
    <property type="match status" value="1"/>
</dbReference>
<dbReference type="GO" id="GO:0033768">
    <property type="term" value="C:SUMO-targeted ubiquitin ligase complex"/>
    <property type="evidence" value="ECO:0007669"/>
    <property type="project" value="TreeGrafter"/>
</dbReference>
<feature type="compositionally biased region" description="Basic and acidic residues" evidence="5">
    <location>
        <begin position="13"/>
        <end position="28"/>
    </location>
</feature>
<dbReference type="InterPro" id="IPR017907">
    <property type="entry name" value="Znf_RING_CS"/>
</dbReference>
<accession>A0A6C1DQN6</accession>
<name>A0A6C1DQN6_SACPS</name>
<dbReference type="GO" id="GO:0140082">
    <property type="term" value="F:SUMO-ubiquitin ligase activity"/>
    <property type="evidence" value="ECO:0007669"/>
    <property type="project" value="TreeGrafter"/>
</dbReference>
<dbReference type="PANTHER" id="PTHR47094">
    <property type="entry name" value="ELFLESS, ISOFORM B"/>
    <property type="match status" value="1"/>
</dbReference>
<dbReference type="GO" id="GO:0016874">
    <property type="term" value="F:ligase activity"/>
    <property type="evidence" value="ECO:0007669"/>
    <property type="project" value="UniProtKB-KW"/>
</dbReference>
<feature type="region of interest" description="Disordered" evidence="5">
    <location>
        <begin position="136"/>
        <end position="160"/>
    </location>
</feature>
<dbReference type="PROSITE" id="PS50089">
    <property type="entry name" value="ZF_RING_2"/>
    <property type="match status" value="1"/>
</dbReference>
<reference evidence="7 8" key="1">
    <citation type="journal article" date="2019" name="BMC Genomics">
        <title>Chromosome level assembly and comparative genome analysis confirm lager-brewing yeasts originated from a single hybridization.</title>
        <authorList>
            <person name="Salazar A.N."/>
            <person name="Gorter de Vries A.R."/>
            <person name="van den Broek M."/>
            <person name="Brouwers N."/>
            <person name="de la Torre Cortes P."/>
            <person name="Kuijpers N.G.A."/>
            <person name="Daran J.G."/>
            <person name="Abeel T."/>
        </authorList>
    </citation>
    <scope>NUCLEOTIDE SEQUENCE [LARGE SCALE GENOMIC DNA]</scope>
    <source>
        <strain evidence="7 8">CBS 1483</strain>
    </source>
</reference>
<dbReference type="SUPFAM" id="SSF57850">
    <property type="entry name" value="RING/U-box"/>
    <property type="match status" value="1"/>
</dbReference>
<evidence type="ECO:0000256" key="2">
    <source>
        <dbReference type="ARBA" id="ARBA00022771"/>
    </source>
</evidence>
<evidence type="ECO:0000256" key="3">
    <source>
        <dbReference type="ARBA" id="ARBA00022833"/>
    </source>
</evidence>
<dbReference type="GO" id="GO:0061630">
    <property type="term" value="F:ubiquitin protein ligase activity"/>
    <property type="evidence" value="ECO:0007669"/>
    <property type="project" value="InterPro"/>
</dbReference>
<keyword evidence="2 4" id="KW-0863">Zinc-finger</keyword>
<dbReference type="InterPro" id="IPR049627">
    <property type="entry name" value="SLX8"/>
</dbReference>
<dbReference type="UniPathway" id="UPA00143"/>
<dbReference type="InterPro" id="IPR013083">
    <property type="entry name" value="Znf_RING/FYVE/PHD"/>
</dbReference>
<dbReference type="PROSITE" id="PS00518">
    <property type="entry name" value="ZF_RING_1"/>
    <property type="match status" value="1"/>
</dbReference>
<dbReference type="AlphaFoldDB" id="A0A6C1DQN6"/>
<dbReference type="Proteomes" id="UP000501346">
    <property type="component" value="Chromosome ScV"/>
</dbReference>
<sequence length="274" mass="30752">MARRPDNQNPDNENLRIKRVRLESVRQNDEEEENEVSRTQNIVTDNCHDSPEAVVEIIGERTLENTSEEDGDDDLSLFRALEEDPGSDHNTSNNDSGNHDRETMHTEEPEASSGNNITLTNNVEELHTIDVLSQTANTPSASPMLDAAPPTTNPGTNSKEQTVDLTADAIDLDAEEQQVLQISDDDFQEETKEAPKEYGAAKDYRCPICFEPPETALMTLCGHVFCCPCLFQMVNSSRTCRQFGHCALCRSKVYLKDVRLIILRKKQVKKKVKS</sequence>
<dbReference type="GO" id="GO:0008270">
    <property type="term" value="F:zinc ion binding"/>
    <property type="evidence" value="ECO:0007669"/>
    <property type="project" value="UniProtKB-KW"/>
</dbReference>
<protein>
    <submittedName>
        <fullName evidence="7">SUMO-targeted ubiquitin ligase complex subunit slx8</fullName>
    </submittedName>
</protein>